<dbReference type="OrthoDB" id="21085at2759"/>
<feature type="region of interest" description="Disordered" evidence="1">
    <location>
        <begin position="304"/>
        <end position="333"/>
    </location>
</feature>
<feature type="compositionally biased region" description="Low complexity" evidence="1">
    <location>
        <begin position="495"/>
        <end position="510"/>
    </location>
</feature>
<accession>A0A158RE07</accession>
<feature type="region of interest" description="Disordered" evidence="1">
    <location>
        <begin position="253"/>
        <end position="273"/>
    </location>
</feature>
<dbReference type="WBParaSite" id="TTAC_0000642601-mRNA-1">
    <property type="protein sequence ID" value="TTAC_0000642601-mRNA-1"/>
    <property type="gene ID" value="TTAC_0000642601"/>
</dbReference>
<evidence type="ECO:0000313" key="4">
    <source>
        <dbReference type="WBParaSite" id="TTAC_0000642601-mRNA-1"/>
    </source>
</evidence>
<dbReference type="Proteomes" id="UP000274429">
    <property type="component" value="Unassembled WGS sequence"/>
</dbReference>
<feature type="compositionally biased region" description="Polar residues" evidence="1">
    <location>
        <begin position="257"/>
        <end position="273"/>
    </location>
</feature>
<protein>
    <submittedName>
        <fullName evidence="4">VPS9 domain-containing protein</fullName>
    </submittedName>
</protein>
<feature type="region of interest" description="Disordered" evidence="1">
    <location>
        <begin position="351"/>
        <end position="380"/>
    </location>
</feature>
<dbReference type="InterPro" id="IPR037191">
    <property type="entry name" value="VPS9_dom_sf"/>
</dbReference>
<sequence>MLFDAAFFTCALTEGLRSRSLEPAPFDRSTCHPIIAVSQPPLTPTIPRCISRQRQATFSAESDYETPEKIWLREQRLSAIRRTESARLTTPIHRGVSRSQSSGPRTHFDLDATPKASSSAFTEVTPKAQFGVRRRAPSMRVELRTPLCQRKRIQPMKEAETEAAILRKREGIYELEEPLMSGPSSLLQALKEVKFAEKEQLDRTPQAEPRRITLFDLIVEKERRHRVRSPPPVPPKPVRRLAATLATAAAARATTTMKPSQRSEQSIESSVPKTVNDLKPSTLFQLSTPPSLPLPPRCAVLKKASERSNNGSKTAVITTNKPSDQGNRKERTPPLISDNLFVRWDRLKSIPLTSPQGDTKGGRSISGGEGRISPGSSGVGTEAFDDDGFITASASAITPMSVCSSPSASSVNSSSSPSVDWPHPEKITARPLSHQCSPDSIDEPHLFPKLKELNGNADEARTITGHSPVRVSLVAAPKKSLPTSDNLPPETASDTNTITTSSSRASTIFSYPWDLPPPQAQQPSSSSSPPPPVPLKWATLQRHLLEMNHSPPHALATPQQNGCDSKDIPERRSSVVSLESNEGPKSETMKNVEEEKTYATIGDESGAYERVLERRPSLEVPSPKLQQISATGSIEESQKDSMPHYVYAEVRPSSDVSTSSSTRIRSPPVPAHPSKTNAMPISPEIHLYEVIRSSIAPPEAGQGSFESHSSTSISSNSTERQNPTNRSSESASVASELGKHLEHLVYGLMKDRNSPFYKHMSTFIECIIQQLGQTPQKTLQNICQFINGVSNFLQKVHAAELRQAVEAEERDLRGLQYLDVAQELENLMQLTVLRPLHRRLIEDLQRHGCGTVPPQTAEEFTDLVKQEYRKLPNLSQEDRQRLEKTLFQPVRRIFYQMQDAFQPSDKLDCLIRIFNTINLQVQVPANSISGQGRDAKKFVIYATILALVDLLRPSRTLDAKGDSDTSTGISRIEVQRLYLEALIAPSRLASSAEGCKCLTDLICLLRYVENFKCYTSPTETIRLIARKSQQATEIEESLCHPNLNTIRRSYTDNIQEALDRSNDYPLTFSFASPPWQERRVRKIGCSQGAEKTPIPSTPSASSSILVLAANEAERLLVPYEIPLRQSLTVRELCNMLALKLEIFDSKDYTLFYHSVSGGEFDNAGFSDFLMSDTLHLERFIIQCPDASVQSVDEEMGITFSSSSSIDVLTNSQPTTPKVSPFRRFFRRQKRLINSNSLKSESPLPQCQHHQKSKGVMKRQPSIDWSTMGGRDANFVLIYRRRSSEAVLYANDLFECLPGLGKLI</sequence>
<feature type="region of interest" description="Disordered" evidence="1">
    <location>
        <begin position="698"/>
        <end position="734"/>
    </location>
</feature>
<reference evidence="4" key="1">
    <citation type="submission" date="2016-04" db="UniProtKB">
        <authorList>
            <consortium name="WormBaseParasite"/>
        </authorList>
    </citation>
    <scope>IDENTIFICATION</scope>
</reference>
<reference evidence="2 3" key="2">
    <citation type="submission" date="2018-11" db="EMBL/GenBank/DDBJ databases">
        <authorList>
            <consortium name="Pathogen Informatics"/>
        </authorList>
    </citation>
    <scope>NUCLEOTIDE SEQUENCE [LARGE SCALE GENOMIC DNA]</scope>
</reference>
<gene>
    <name evidence="2" type="ORF">TTAC_LOCUS6411</name>
</gene>
<feature type="region of interest" description="Disordered" evidence="1">
    <location>
        <begin position="475"/>
        <end position="535"/>
    </location>
</feature>
<dbReference type="Pfam" id="PF23268">
    <property type="entry name" value="RIN1"/>
    <property type="match status" value="1"/>
</dbReference>
<keyword evidence="3" id="KW-1185">Reference proteome</keyword>
<name>A0A158RE07_HYDTA</name>
<proteinExistence type="predicted"/>
<feature type="compositionally biased region" description="Low complexity" evidence="1">
    <location>
        <begin position="704"/>
        <end position="717"/>
    </location>
</feature>
<feature type="compositionally biased region" description="Polar residues" evidence="1">
    <location>
        <begin position="718"/>
        <end position="733"/>
    </location>
</feature>
<dbReference type="STRING" id="6205.A0A158RE07"/>
<evidence type="ECO:0000256" key="1">
    <source>
        <dbReference type="SAM" id="MobiDB-lite"/>
    </source>
</evidence>
<feature type="compositionally biased region" description="Polar residues" evidence="1">
    <location>
        <begin position="307"/>
        <end position="325"/>
    </location>
</feature>
<dbReference type="EMBL" id="UYWX01020302">
    <property type="protein sequence ID" value="VDM30617.1"/>
    <property type="molecule type" value="Genomic_DNA"/>
</dbReference>
<feature type="compositionally biased region" description="Low complexity" evidence="1">
    <location>
        <begin position="650"/>
        <end position="666"/>
    </location>
</feature>
<feature type="region of interest" description="Disordered" evidence="1">
    <location>
        <begin position="614"/>
        <end position="681"/>
    </location>
</feature>
<evidence type="ECO:0000313" key="3">
    <source>
        <dbReference type="Proteomes" id="UP000274429"/>
    </source>
</evidence>
<dbReference type="SUPFAM" id="SSF109993">
    <property type="entry name" value="VPS9 domain"/>
    <property type="match status" value="1"/>
</dbReference>
<organism evidence="4">
    <name type="scientific">Hydatigena taeniaeformis</name>
    <name type="common">Feline tapeworm</name>
    <name type="synonym">Taenia taeniaeformis</name>
    <dbReference type="NCBI Taxonomy" id="6205"/>
    <lineage>
        <taxon>Eukaryota</taxon>
        <taxon>Metazoa</taxon>
        <taxon>Spiralia</taxon>
        <taxon>Lophotrochozoa</taxon>
        <taxon>Platyhelminthes</taxon>
        <taxon>Cestoda</taxon>
        <taxon>Eucestoda</taxon>
        <taxon>Cyclophyllidea</taxon>
        <taxon>Taeniidae</taxon>
        <taxon>Hydatigera</taxon>
    </lineage>
</organism>
<evidence type="ECO:0000313" key="2">
    <source>
        <dbReference type="EMBL" id="VDM30617.1"/>
    </source>
</evidence>
<feature type="compositionally biased region" description="Polar residues" evidence="1">
    <location>
        <begin position="624"/>
        <end position="635"/>
    </location>
</feature>
<feature type="region of interest" description="Disordered" evidence="1">
    <location>
        <begin position="1237"/>
        <end position="1262"/>
    </location>
</feature>